<feature type="compositionally biased region" description="Basic and acidic residues" evidence="1">
    <location>
        <begin position="1"/>
        <end position="15"/>
    </location>
</feature>
<protein>
    <submittedName>
        <fullName evidence="2">Uncharacterized protein</fullName>
    </submittedName>
</protein>
<name>A0A9P0P9Q4_ACAOB</name>
<organism evidence="2 3">
    <name type="scientific">Acanthoscelides obtectus</name>
    <name type="common">Bean weevil</name>
    <name type="synonym">Bruchus obtectus</name>
    <dbReference type="NCBI Taxonomy" id="200917"/>
    <lineage>
        <taxon>Eukaryota</taxon>
        <taxon>Metazoa</taxon>
        <taxon>Ecdysozoa</taxon>
        <taxon>Arthropoda</taxon>
        <taxon>Hexapoda</taxon>
        <taxon>Insecta</taxon>
        <taxon>Pterygota</taxon>
        <taxon>Neoptera</taxon>
        <taxon>Endopterygota</taxon>
        <taxon>Coleoptera</taxon>
        <taxon>Polyphaga</taxon>
        <taxon>Cucujiformia</taxon>
        <taxon>Chrysomeloidea</taxon>
        <taxon>Chrysomelidae</taxon>
        <taxon>Bruchinae</taxon>
        <taxon>Bruchini</taxon>
        <taxon>Acanthoscelides</taxon>
    </lineage>
</organism>
<gene>
    <name evidence="2" type="ORF">ACAOBT_LOCUS11152</name>
</gene>
<dbReference type="OrthoDB" id="5334309at2759"/>
<accession>A0A9P0P9Q4</accession>
<dbReference type="EMBL" id="CAKOFQ010006826">
    <property type="protein sequence ID" value="CAH1974517.1"/>
    <property type="molecule type" value="Genomic_DNA"/>
</dbReference>
<dbReference type="AlphaFoldDB" id="A0A9P0P9Q4"/>
<feature type="region of interest" description="Disordered" evidence="1">
    <location>
        <begin position="1"/>
        <end position="31"/>
    </location>
</feature>
<reference evidence="2" key="1">
    <citation type="submission" date="2022-03" db="EMBL/GenBank/DDBJ databases">
        <authorList>
            <person name="Sayadi A."/>
        </authorList>
    </citation>
    <scope>NUCLEOTIDE SEQUENCE</scope>
</reference>
<evidence type="ECO:0000313" key="2">
    <source>
        <dbReference type="EMBL" id="CAH1974517.1"/>
    </source>
</evidence>
<evidence type="ECO:0000256" key="1">
    <source>
        <dbReference type="SAM" id="MobiDB-lite"/>
    </source>
</evidence>
<evidence type="ECO:0000313" key="3">
    <source>
        <dbReference type="Proteomes" id="UP001152888"/>
    </source>
</evidence>
<dbReference type="Proteomes" id="UP001152888">
    <property type="component" value="Unassembled WGS sequence"/>
</dbReference>
<keyword evidence="3" id="KW-1185">Reference proteome</keyword>
<proteinExistence type="predicted"/>
<comment type="caution">
    <text evidence="2">The sequence shown here is derived from an EMBL/GenBank/DDBJ whole genome shotgun (WGS) entry which is preliminary data.</text>
</comment>
<sequence>MSDGEHVVGDVDRVDRRRKMNVTSNGRKGSLKKIAGTSEAKRIIIKRQSNSGEGNTVTTEEKSRAVPTVKMTKNVAARRKTTYM</sequence>